<evidence type="ECO:0000256" key="24">
    <source>
        <dbReference type="ARBA" id="ARBA00060909"/>
    </source>
</evidence>
<dbReference type="GO" id="GO:0005813">
    <property type="term" value="C:centrosome"/>
    <property type="evidence" value="ECO:0007669"/>
    <property type="project" value="UniProtKB-SubCell"/>
</dbReference>
<accession>A0A9P0FE42</accession>
<evidence type="ECO:0000256" key="3">
    <source>
        <dbReference type="ARBA" id="ARBA00004214"/>
    </source>
</evidence>
<dbReference type="GO" id="GO:0032465">
    <property type="term" value="P:regulation of cytokinesis"/>
    <property type="evidence" value="ECO:0007669"/>
    <property type="project" value="InterPro"/>
</dbReference>
<dbReference type="Gene3D" id="3.10.110.10">
    <property type="entry name" value="Ubiquitin Conjugating Enzyme"/>
    <property type="match status" value="1"/>
</dbReference>
<keyword evidence="16" id="KW-0498">Mitosis</keyword>
<evidence type="ECO:0000256" key="17">
    <source>
        <dbReference type="ARBA" id="ARBA00022786"/>
    </source>
</evidence>
<evidence type="ECO:0000256" key="8">
    <source>
        <dbReference type="ARBA" id="ARBA00022574"/>
    </source>
</evidence>
<evidence type="ECO:0000256" key="4">
    <source>
        <dbReference type="ARBA" id="ARBA00004300"/>
    </source>
</evidence>
<dbReference type="GO" id="GO:0004869">
    <property type="term" value="F:cysteine-type endopeptidase inhibitor activity"/>
    <property type="evidence" value="ECO:0007669"/>
    <property type="project" value="TreeGrafter"/>
</dbReference>
<dbReference type="SMART" id="SM00238">
    <property type="entry name" value="BIR"/>
    <property type="match status" value="1"/>
</dbReference>
<evidence type="ECO:0000256" key="12">
    <source>
        <dbReference type="ARBA" id="ARBA00022703"/>
    </source>
</evidence>
<keyword evidence="22" id="KW-0206">Cytoskeleton</keyword>
<keyword evidence="11" id="KW-0646">Protease inhibitor</keyword>
<dbReference type="PANTHER" id="PTHR46116">
    <property type="entry name" value="(E3-INDEPENDENT) E2 UBIQUITIN-CONJUGATING ENZYME"/>
    <property type="match status" value="1"/>
</dbReference>
<evidence type="ECO:0000256" key="15">
    <source>
        <dbReference type="ARBA" id="ARBA00022753"/>
    </source>
</evidence>
<dbReference type="GO" id="GO:0051301">
    <property type="term" value="P:cell division"/>
    <property type="evidence" value="ECO:0007669"/>
    <property type="project" value="UniProtKB-KW"/>
</dbReference>
<dbReference type="InterPro" id="IPR016135">
    <property type="entry name" value="UBQ-conjugating_enzyme/RWD"/>
</dbReference>
<feature type="coiled-coil region" evidence="29">
    <location>
        <begin position="4187"/>
        <end position="4214"/>
    </location>
</feature>
<dbReference type="GO" id="GO:0005768">
    <property type="term" value="C:endosome"/>
    <property type="evidence" value="ECO:0007669"/>
    <property type="project" value="UniProtKB-SubCell"/>
</dbReference>
<name>A0A9P0FE42_BRAAE</name>
<dbReference type="InterPro" id="IPR000608">
    <property type="entry name" value="UBC"/>
</dbReference>
<organism evidence="32 33">
    <name type="scientific">Brassicogethes aeneus</name>
    <name type="common">Rape pollen beetle</name>
    <name type="synonym">Meligethes aeneus</name>
    <dbReference type="NCBI Taxonomy" id="1431903"/>
    <lineage>
        <taxon>Eukaryota</taxon>
        <taxon>Metazoa</taxon>
        <taxon>Ecdysozoa</taxon>
        <taxon>Arthropoda</taxon>
        <taxon>Hexapoda</taxon>
        <taxon>Insecta</taxon>
        <taxon>Pterygota</taxon>
        <taxon>Neoptera</taxon>
        <taxon>Endopterygota</taxon>
        <taxon>Coleoptera</taxon>
        <taxon>Polyphaga</taxon>
        <taxon>Cucujiformia</taxon>
        <taxon>Nitidulidae</taxon>
        <taxon>Meligethinae</taxon>
        <taxon>Brassicogethes</taxon>
    </lineage>
</organism>
<dbReference type="GO" id="GO:0016567">
    <property type="term" value="P:protein ubiquitination"/>
    <property type="evidence" value="ECO:0007669"/>
    <property type="project" value="UniProtKB-ARBA"/>
</dbReference>
<evidence type="ECO:0000256" key="13">
    <source>
        <dbReference type="ARBA" id="ARBA00022723"/>
    </source>
</evidence>
<dbReference type="FunFam" id="3.10.110.10:FF:000014">
    <property type="entry name" value="Baculoviral IAP repeat-containing protein 6"/>
    <property type="match status" value="1"/>
</dbReference>
<dbReference type="PROSITE" id="PS50143">
    <property type="entry name" value="BIR_REPEAT_2"/>
    <property type="match status" value="1"/>
</dbReference>
<keyword evidence="6" id="KW-0963">Cytoplasm</keyword>
<dbReference type="GO" id="GO:0006915">
    <property type="term" value="P:apoptotic process"/>
    <property type="evidence" value="ECO:0007669"/>
    <property type="project" value="UniProtKB-KW"/>
</dbReference>
<feature type="compositionally biased region" description="Polar residues" evidence="30">
    <location>
        <begin position="2525"/>
        <end position="2542"/>
    </location>
</feature>
<dbReference type="SUPFAM" id="SSF57924">
    <property type="entry name" value="Inhibitor of apoptosis (IAP) repeat"/>
    <property type="match status" value="1"/>
</dbReference>
<comment type="similarity">
    <text evidence="24">Belongs to the BIRC6 family.</text>
</comment>
<dbReference type="SUPFAM" id="SSF54495">
    <property type="entry name" value="UBC-like"/>
    <property type="match status" value="1"/>
</dbReference>
<dbReference type="OrthoDB" id="47801at2759"/>
<evidence type="ECO:0000256" key="14">
    <source>
        <dbReference type="ARBA" id="ARBA00022737"/>
    </source>
</evidence>
<evidence type="ECO:0000256" key="9">
    <source>
        <dbReference type="ARBA" id="ARBA00022618"/>
    </source>
</evidence>
<evidence type="ECO:0000256" key="27">
    <source>
        <dbReference type="ARBA" id="ARBA00079718"/>
    </source>
</evidence>
<evidence type="ECO:0000256" key="6">
    <source>
        <dbReference type="ARBA" id="ARBA00022490"/>
    </source>
</evidence>
<reference evidence="32" key="1">
    <citation type="submission" date="2021-12" db="EMBL/GenBank/DDBJ databases">
        <authorList>
            <person name="King R."/>
        </authorList>
    </citation>
    <scope>NUCLEOTIDE SEQUENCE</scope>
</reference>
<keyword evidence="8" id="KW-0853">WD repeat</keyword>
<dbReference type="Gene3D" id="1.10.1170.10">
    <property type="entry name" value="Inhibitor Of Apoptosis Protein (2mihbC-IAP-1), Chain A"/>
    <property type="match status" value="1"/>
</dbReference>
<keyword evidence="7" id="KW-0597">Phosphoprotein</keyword>
<dbReference type="EMBL" id="OV121133">
    <property type="protein sequence ID" value="CAH0552135.1"/>
    <property type="molecule type" value="Genomic_DNA"/>
</dbReference>
<dbReference type="GO" id="GO:0004842">
    <property type="term" value="F:ubiquitin-protein transferase activity"/>
    <property type="evidence" value="ECO:0007669"/>
    <property type="project" value="InterPro"/>
</dbReference>
<dbReference type="GO" id="GO:0042127">
    <property type="term" value="P:regulation of cell population proliferation"/>
    <property type="evidence" value="ECO:0007669"/>
    <property type="project" value="UniProtKB-ARBA"/>
</dbReference>
<evidence type="ECO:0000256" key="26">
    <source>
        <dbReference type="ARBA" id="ARBA00075349"/>
    </source>
</evidence>
<evidence type="ECO:0000256" key="20">
    <source>
        <dbReference type="ARBA" id="ARBA00023034"/>
    </source>
</evidence>
<keyword evidence="14" id="KW-0677">Repeat</keyword>
<feature type="region of interest" description="Disordered" evidence="30">
    <location>
        <begin position="793"/>
        <end position="813"/>
    </location>
</feature>
<evidence type="ECO:0000259" key="31">
    <source>
        <dbReference type="PROSITE" id="PS50127"/>
    </source>
</evidence>
<keyword evidence="9" id="KW-0132">Cell division</keyword>
<evidence type="ECO:0000313" key="33">
    <source>
        <dbReference type="Proteomes" id="UP001154078"/>
    </source>
</evidence>
<dbReference type="Pfam" id="PF00653">
    <property type="entry name" value="BIR"/>
    <property type="match status" value="1"/>
</dbReference>
<gene>
    <name evidence="32" type="ORF">MELIAE_LOCUS4581</name>
</gene>
<keyword evidence="12" id="KW-0053">Apoptosis</keyword>
<keyword evidence="15" id="KW-0967">Endosome</keyword>
<dbReference type="GO" id="GO:0046872">
    <property type="term" value="F:metal ion binding"/>
    <property type="evidence" value="ECO:0007669"/>
    <property type="project" value="UniProtKB-KW"/>
</dbReference>
<keyword evidence="20" id="KW-0333">Golgi apparatus</keyword>
<dbReference type="GO" id="GO:0043066">
    <property type="term" value="P:negative regulation of apoptotic process"/>
    <property type="evidence" value="ECO:0007669"/>
    <property type="project" value="UniProtKB-ARBA"/>
</dbReference>
<keyword evidence="23" id="KW-0131">Cell cycle</keyword>
<evidence type="ECO:0000256" key="30">
    <source>
        <dbReference type="SAM" id="MobiDB-lite"/>
    </source>
</evidence>
<evidence type="ECO:0000256" key="18">
    <source>
        <dbReference type="ARBA" id="ARBA00022833"/>
    </source>
</evidence>
<dbReference type="CDD" id="cd00022">
    <property type="entry name" value="BIR"/>
    <property type="match status" value="1"/>
</dbReference>
<feature type="region of interest" description="Disordered" evidence="30">
    <location>
        <begin position="2525"/>
        <end position="2556"/>
    </location>
</feature>
<evidence type="ECO:0000256" key="7">
    <source>
        <dbReference type="ARBA" id="ARBA00022553"/>
    </source>
</evidence>
<evidence type="ECO:0000256" key="2">
    <source>
        <dbReference type="ARBA" id="ARBA00004198"/>
    </source>
</evidence>
<feature type="region of interest" description="Disordered" evidence="30">
    <location>
        <begin position="4234"/>
        <end position="4269"/>
    </location>
</feature>
<evidence type="ECO:0000256" key="25">
    <source>
        <dbReference type="ARBA" id="ARBA00069601"/>
    </source>
</evidence>
<keyword evidence="17" id="KW-0833">Ubl conjugation pathway</keyword>
<dbReference type="PROSITE" id="PS50127">
    <property type="entry name" value="UBC_2"/>
    <property type="match status" value="1"/>
</dbReference>
<evidence type="ECO:0000256" key="1">
    <source>
        <dbReference type="ARBA" id="ARBA00004177"/>
    </source>
</evidence>
<dbReference type="Pfam" id="PF00179">
    <property type="entry name" value="UQ_con"/>
    <property type="match status" value="1"/>
</dbReference>
<evidence type="ECO:0000256" key="10">
    <source>
        <dbReference type="ARBA" id="ARBA00022679"/>
    </source>
</evidence>
<dbReference type="GO" id="GO:0005794">
    <property type="term" value="C:Golgi apparatus"/>
    <property type="evidence" value="ECO:0007669"/>
    <property type="project" value="UniProtKB-SubCell"/>
</dbReference>
<evidence type="ECO:0000256" key="11">
    <source>
        <dbReference type="ARBA" id="ARBA00022690"/>
    </source>
</evidence>
<dbReference type="GO" id="GO:0000922">
    <property type="term" value="C:spindle pole"/>
    <property type="evidence" value="ECO:0007669"/>
    <property type="project" value="UniProtKB-SubCell"/>
</dbReference>
<evidence type="ECO:0000256" key="29">
    <source>
        <dbReference type="SAM" id="Coils"/>
    </source>
</evidence>
<dbReference type="InterPro" id="IPR022103">
    <property type="entry name" value="BIRC6"/>
</dbReference>
<dbReference type="GO" id="GO:0005634">
    <property type="term" value="C:nucleus"/>
    <property type="evidence" value="ECO:0007669"/>
    <property type="project" value="TreeGrafter"/>
</dbReference>
<keyword evidence="18" id="KW-0862">Zinc</keyword>
<evidence type="ECO:0000256" key="21">
    <source>
        <dbReference type="ARBA" id="ARBA00023136"/>
    </source>
</evidence>
<evidence type="ECO:0000313" key="32">
    <source>
        <dbReference type="EMBL" id="CAH0552135.1"/>
    </source>
</evidence>
<evidence type="ECO:0000256" key="28">
    <source>
        <dbReference type="ARBA" id="ARBA00081222"/>
    </source>
</evidence>
<dbReference type="FunFam" id="1.10.1170.10:FF:000001">
    <property type="entry name" value="baculoviral IAP repeat-containing protein 6 isoform X1"/>
    <property type="match status" value="1"/>
</dbReference>
<keyword evidence="10" id="KW-0808">Transferase</keyword>
<dbReference type="SMART" id="SM00212">
    <property type="entry name" value="UBCc"/>
    <property type="match status" value="1"/>
</dbReference>
<proteinExistence type="inferred from homology"/>
<protein>
    <recommendedName>
        <fullName evidence="25">Dual E2 ubiquitin-conjugating enzyme/E3 ubiquitin-protein ligase BIRC6</fullName>
    </recommendedName>
    <alternativeName>
        <fullName evidence="28">BIR repeat-containing ubiquitin-conjugating enzyme</fullName>
    </alternativeName>
    <alternativeName>
        <fullName evidence="27">Baculoviral IAP repeat-containing protein 6</fullName>
    </alternativeName>
    <alternativeName>
        <fullName evidence="26">Ubiquitin-conjugating BIR domain enzyme apollon</fullName>
    </alternativeName>
</protein>
<evidence type="ECO:0000256" key="16">
    <source>
        <dbReference type="ARBA" id="ARBA00022776"/>
    </source>
</evidence>
<dbReference type="Proteomes" id="UP001154078">
    <property type="component" value="Chromosome 2"/>
</dbReference>
<evidence type="ECO:0000256" key="23">
    <source>
        <dbReference type="ARBA" id="ARBA00023306"/>
    </source>
</evidence>
<keyword evidence="29" id="KW-0175">Coiled coil</keyword>
<dbReference type="Pfam" id="PF12356">
    <property type="entry name" value="BIRC6"/>
    <property type="match status" value="1"/>
</dbReference>
<dbReference type="PANTHER" id="PTHR46116:SF39">
    <property type="entry name" value="BACULOVIRAL IAP REPEAT-CONTAINING PROTEIN 6"/>
    <property type="match status" value="1"/>
</dbReference>
<dbReference type="CDD" id="cd23810">
    <property type="entry name" value="UBCc_BIRC6"/>
    <property type="match status" value="1"/>
</dbReference>
<sequence length="4269" mass="475061">MAQDVFSEMAIDPWLLNEDGYLNVNTNIKEIVYHPSLNVILISSTQGTIHVLDVNSGVILLSSSLAANNKDSIQCKYIPGQDRILFTDGETIGVRSDYNGVLLLDSILQKTVSKSKESIKLELPLSEAIILKQSLNTDNLIGIDHVINELTEVIQNAQKQSKKGIKAQKWNTVCLTLPIDIFQFATSSAVSEMIGKNLHTPELGVASAVHERLSELLGRQANSTDKKSMASESRRRETFSQWPHMDYKWALPDQMAQAGFYHQPNNSGDDRAMCFTCTVCLVCWERSDEPWSEHERHSPNCPFVMGEYTQNVPLSVTHATNPAADATYRGAPLALLGSSGAPELVPAAYPDSLVSVFDVSGKVERTHSFYVTQFDSHILERITLDFGSWRNDDRKYPIVRKITALSIVGELDKASKSESFALDKEVATKIRPSIICGLFISCAVDKSAQKDDLNDWSMSSDTESNLYLVVYDFTYKKEMDLVEVEKPVKEITSSNSTLDNMNEMDSTLATPNNIINLNQMLDNLDADSFMKHIFSYKTFIPDDKNAIHIPPSVTKSHSGPKLLPMPPPLSETDSAQGNSFGLCDSIPEISEVSSTISEHIKELKNSKSQNKLNYSHSVQCVSLPSECKNISDLEITHILPNASHTHILVVVSSVTTYKSFLLLYELDFTQKMVKILETPALIRQLEPNEKPVEVKLLPNLDKIRISAENRDGDVEGNAILVCLDGAVRIVELRSLNTACFAKLENESFLSATYCNSLERLCVSTKGGSLHFYALNETDNESLDDLEDEDLFGAPIEGGAASSQPPPDATDADEARCFDEPAGVVRLEELKRLHALCDFEPLRAGYCAVVPPCWSDIQQALRQRKHPIKPKAEGEQYAKTWRLQTDTTTWDEHVFEISLPSGVALGHVDVHCRIQHSALPPQVEFTLLRQNSKGIGHKRDVKFGVDESITIDMLQWADNPVISQEYLRAHNAEILAGPININEHLDLLEQTATVTLTSPKIFRSKCRTLLLHVKSVSARDDKQKDPLGANADKGASRNGNYMGCDCIHELSITLFTSKHTEVQNERSQRNFMLESNVFVQSLFLTATQQCTVEVLGYVLDVVNWVAAIRLSRNRSNNGDAPNHQMDFINAIQNSLQKLMEKCLLHGGRSIAHKCMKLLSICCSGANNIHESVGANFNQCVLNILLPLLDNIGEVRSAAGLQWIFAVLFKVTSKDKERSLSSKLIEVLGKLSDEINKRANPYHLLLRARYGLYGTPMEPELFDVDLPSHIKGSNSPTYHITSAGVGETASNHSEFFANYSYNKESISAKDVLFNADTKLKYKNIAPPKTIKGLIETVPLHFTCISASEGTRLERADVLNGANPNSMVQLTSSKEDIQQFINSLVGGVNDDSFHFLKRQDSIPESLFDNFNKSIKHSGTGGACSFKEDRSSPCSLPWQRLLTPPAQQVMVVERMHSGARRHVTLDFGRPVLLTDVVIPSCADLVSVSVDIWMLGEEVDETRLAIASDIGTRNLLLNDLQPPPLCRYMKITGIGRYGMSTTRCRIPTGYFYGHIIVLPEEVPSYLSDQSSDIACKDADKQLNILSNLLEDINCRYSLACSKLKDLLQPCLVSDLKNAENLFTYIGVMRDISANVTDWEHSKIFNSYQDAIGFQLQLNTVKHVMWRLEESLNRTPQNHGQGLSNCSTDKLRSIAEGIIEVLLSLDTLPNLHVDRCRQLFNSLCVCQTSRLQLLAALFLDKSCGRNSFWGDFLADTLYTMYSTDFTVKFPQDRLFVLLNFLSRRTPERSSVIDAALRVVYKTLNPAVNGDLADQDKTLLAISTDLPLLSWLLMYLSLQLDLATPPNSTNRWNFVFGELVEKSNVDNAKPNSRKMFKCKRAIPTSPGVIASYVPKSTSSSVSFSKQFGKLGTYWKTNELMLKADKFKLKISKKAATELAKHKENVETTSEKARKVPQHISKLHCQIVAKSLMQFILSMDHSSSADIMLLAFKVVARLVSIAKLQLGQLISEEDMLRLINLTISSKMSWSTVALTCFLEDAMDLAVPHCEDAEMETINSSSARWYNGKGKDNFGSKSPQSPRETKNIWIYNDSIPDIIANVDALCDVQDTMLAETISKQPKPNTSTSNNGQNNIVPLPSVFESDDSELEEILEEFDKVQRSVKKPVKTTFRSNLNISTSIDSRLELGVTSSSEINIKKMLIKNTEILFNNISTGLPLDDNEVPLRPWARMPMPRLVESSTTNQIMLTNCFEKLFENLQLKPPSHIEEIVNFWLTLNNTDTGDRFDSSAAPKIILNPESVKALVSALAWTTGLSLTTWCTSLQALSMVCNTNVENPSSHWPEIPGMAPHIVDHPDFMQCLLRLLSGSGLAVNGNTLAGPTLCRALHNFLVRLEMRCDIVSPTSMLGISIKNLLLKVVYQLIQPLGPITARQGPLDAQCKLLQNMLQMNFVQTDLTIAMSILESTGVFVQSYVENVDKIKCINIGEKQNTTTSTFSDIFASVLGSDSNKSDRPVSYEVLQISLLRLLGKLIETPLPNTGNKTGQPNPSTSQTDESKAEQIQEGSRTPDNVAPCFADVVLRHHPCFIRLCHALSSCKSSSLCMLVNVAPKASFANFGEPTTVGDAVFQVLATLAKKATSREMLMEPLLIFLSQTPSLSEPLLWFILQVLDTQEAVRCFHGLGGITILAKSVVESSNAPSTIAKMGMISTVMQHFTGSNLSTDLNTFISASSASKKSVQASLENKLALVNFAPHCTVRCLSGTAQPADVLIQGLGGVTHRRARTPLWSYHFYPDEAHTELLLQLPSAVLLKEVQLQPHTIGLATCPSAVALEISASGPSRLVPACAPIQTSGMTYIRLHLPTPTAANCVLIRLYKPRDAQSIGLLQIRLLGNTAYGQTVTDSSEDESHCRHSLGWLRLLHHCFVMPTDRDLRRQVIGGASSVSQLLSCCCGLLLVPSHILPVYVPCLERILRELALHSPENGIVVIRVLLNNKPGIIEPLQTQTNVDDRHLVNSTSDFSACELLYQICEHEDDNTYYRISIILNWLQRKAQEALTQRNIEHLNAMYMFCIASIFWSACENAINYDIKSLITRELFESIYNLKSLTKNSTNSKYSLDSLLCSICYINPEFYPMLLHKMGVLQPKSEASISDDCKEPESMTDDTKCVYQETSEWYNHLLLGDISRISYQQLETIALVSRSPTCMQQLLNSGFPKSLNDEILRFCSKPNDTVEDLEKVIAILRFFTDVCDEKLMRDWLGSSDGSSFWLHLLNKLCEKPTVNKSTLPSEAHVQLEEMCVKFLSKCCLCHQANQTRLAKVLCEVIALQKNGMSGFLRRIILQLLLEYEKVPVCVSAAENLQKLKVHSWLPSHPGFKPSCNKIMLHLSTNTTIFEIVEKHIYFNKALKQDPLVKKFSKHVLKKEALSSWFTEDSDLSMAAGVTAKDKRAKDAKNQIAAAPQFKKKRYANAETSTTEDTENGGKIIKCDQLPNQTLSLTHNLSQLLKMIEDSGNTADWPCIHLDFGHSKSADDILSMADPGIQTSAKFQPYGSALQVFSSMGGLALLAQHLPTVYPEAIRVPTEKSANEQSDSDWIKVEGNGDCEDIYEDIEETIGTSSPSKGSSTLSHIPSHSLTAFGLFLRLPGYAELLLKDMKRALCLLRLVLGVTDDGEGGEIFASMVADSLPTLPFEILKKLFNSTPLTTDDGVLLRRISINSGVIHLLLACISIFTHHAQEGNDKEGSKGSKEERTQLYWAKGTGFGTGSTQQSWNVEQALLKQRSEEEHVTVLLQVLASYVNPSDATGDQSKDILPPTFTELLANSSLLPALSSYLKNDSVFDMARHIPLYKAVLQLLRAIASSSQLVNLLHVRNSHGGPSLCTLLKNMKTCVDTYTSKLRINNGGNRSKSKLGEQLEDLEQGEGLATLMPDIEETFNHVAKHTSCASDNESDREDATDRQMEISLEERYLKVMKQLQFSSYEMIKEQPDGGCKFVVSHHFESNARLTGEQSHPTRVKRIAQEAVTLSNSLPLSFSSSVFVRYDTSRLDVMKVLIIGPSDTPYANGCYEFDVFFPPDYPASPMMINLETTGHHSVRFNPNLYNDGKVCLSVLNTWHGRPEEKWNPQTSSFLQVLVSIQSLILVPEPYFNEPGYERARGTPSGNLSSKEYNLNVCQATVRWAMLEQIVNPCGCFKEIIHAHFYLKRDDIIRQVEQWVKELEEDVQKEKKKSSHVSKKSSTANLETFKSNFAQIREQLGKLQLPSDGPETEASDKNHTDTDEDMEKMVNDMCE</sequence>
<dbReference type="GO" id="GO:0030496">
    <property type="term" value="C:midbody"/>
    <property type="evidence" value="ECO:0007669"/>
    <property type="project" value="UniProtKB-SubCell"/>
</dbReference>
<keyword evidence="21" id="KW-0472">Membrane</keyword>
<evidence type="ECO:0000256" key="5">
    <source>
        <dbReference type="ARBA" id="ARBA00004647"/>
    </source>
</evidence>
<evidence type="ECO:0000256" key="22">
    <source>
        <dbReference type="ARBA" id="ARBA00023212"/>
    </source>
</evidence>
<dbReference type="InterPro" id="IPR001370">
    <property type="entry name" value="BIR_rpt"/>
</dbReference>
<keyword evidence="13" id="KW-0479">Metal-binding</keyword>
<feature type="domain" description="UBC core" evidence="31">
    <location>
        <begin position="3993"/>
        <end position="4160"/>
    </location>
</feature>
<keyword evidence="19" id="KW-0832">Ubl conjugation</keyword>
<keyword evidence="33" id="KW-1185">Reference proteome</keyword>
<evidence type="ECO:0000256" key="19">
    <source>
        <dbReference type="ARBA" id="ARBA00022843"/>
    </source>
</evidence>
<comment type="subcellular location">
    <subcellularLocation>
        <location evidence="4">Cytoplasm</location>
        <location evidence="4">Cytoskeleton</location>
        <location evidence="4">Microtubule organizing center</location>
        <location evidence="4">Centrosome</location>
    </subcellularLocation>
    <subcellularLocation>
        <location evidence="5">Cytoplasm</location>
        <location evidence="5">Cytoskeleton</location>
        <location evidence="5">Spindle pole</location>
    </subcellularLocation>
    <subcellularLocation>
        <location evidence="1">Endosome</location>
    </subcellularLocation>
    <subcellularLocation>
        <location evidence="2">Golgi apparatus</location>
        <location evidence="2">trans-Golgi network membrane</location>
    </subcellularLocation>
    <subcellularLocation>
        <location evidence="3">Midbody</location>
    </subcellularLocation>
</comment>